<dbReference type="PRINTS" id="PR00081">
    <property type="entry name" value="GDHRDH"/>
</dbReference>
<comment type="caution">
    <text evidence="2">The sequence shown here is derived from an EMBL/GenBank/DDBJ whole genome shotgun (WGS) entry which is preliminary data.</text>
</comment>
<accession>A0A816NVH9</accession>
<evidence type="ECO:0000313" key="2">
    <source>
        <dbReference type="EMBL" id="CAF2040654.1"/>
    </source>
</evidence>
<proteinExistence type="predicted"/>
<gene>
    <name evidence="2" type="ORF">MBJ925_LOCUS11316</name>
</gene>
<organism evidence="2 3">
    <name type="scientific">Rotaria magnacalcarata</name>
    <dbReference type="NCBI Taxonomy" id="392030"/>
    <lineage>
        <taxon>Eukaryota</taxon>
        <taxon>Metazoa</taxon>
        <taxon>Spiralia</taxon>
        <taxon>Gnathifera</taxon>
        <taxon>Rotifera</taxon>
        <taxon>Eurotatoria</taxon>
        <taxon>Bdelloidea</taxon>
        <taxon>Philodinida</taxon>
        <taxon>Philodinidae</taxon>
        <taxon>Rotaria</taxon>
    </lineage>
</organism>
<protein>
    <submittedName>
        <fullName evidence="2">Uncharacterized protein</fullName>
    </submittedName>
</protein>
<sequence>MASNYYYPVQHSRSSYSSYGNHHAVYPPSHHVMSYQHAPHANMNRQYNLPRYGFDAKRRPVQPTSNFFVNDYWNTDSKRRRRREPTVTNIGLGANRRNTNPRRSGNNGGATVGRSVGISILSGAASGVGRAAARSVVSGVLGGGGGSGGILDIVSNLGGVPDIASNLGGVSDIASNLGGVSDVLSNLGGLFGI</sequence>
<evidence type="ECO:0000313" key="3">
    <source>
        <dbReference type="Proteomes" id="UP000663824"/>
    </source>
</evidence>
<feature type="region of interest" description="Disordered" evidence="1">
    <location>
        <begin position="78"/>
        <end position="111"/>
    </location>
</feature>
<dbReference type="EMBL" id="CAJNRE010004995">
    <property type="protein sequence ID" value="CAF2040654.1"/>
    <property type="molecule type" value="Genomic_DNA"/>
</dbReference>
<evidence type="ECO:0000256" key="1">
    <source>
        <dbReference type="SAM" id="MobiDB-lite"/>
    </source>
</evidence>
<dbReference type="AlphaFoldDB" id="A0A816NVH9"/>
<reference evidence="2" key="1">
    <citation type="submission" date="2021-02" db="EMBL/GenBank/DDBJ databases">
        <authorList>
            <person name="Nowell W R."/>
        </authorList>
    </citation>
    <scope>NUCLEOTIDE SEQUENCE</scope>
</reference>
<name>A0A816NVH9_9BILA</name>
<dbReference type="Proteomes" id="UP000663824">
    <property type="component" value="Unassembled WGS sequence"/>
</dbReference>
<feature type="compositionally biased region" description="Polar residues" evidence="1">
    <location>
        <begin position="96"/>
        <end position="105"/>
    </location>
</feature>
<dbReference type="InterPro" id="IPR002347">
    <property type="entry name" value="SDR_fam"/>
</dbReference>